<proteinExistence type="inferred from homology"/>
<reference evidence="13 15" key="2">
    <citation type="submission" date="2018-06" db="EMBL/GenBank/DDBJ databases">
        <authorList>
            <consortium name="Pathogen Informatics"/>
            <person name="Doyle S."/>
        </authorList>
    </citation>
    <scope>NUCLEOTIDE SEQUENCE [LARGE SCALE GENOMIC DNA]</scope>
    <source>
        <strain evidence="13 15">NCTC10293</strain>
    </source>
</reference>
<evidence type="ECO:0000256" key="7">
    <source>
        <dbReference type="ARBA" id="ARBA00022676"/>
    </source>
</evidence>
<evidence type="ECO:0000313" key="15">
    <source>
        <dbReference type="Proteomes" id="UP000255279"/>
    </source>
</evidence>
<accession>A0A1T0A2J9</accession>
<dbReference type="PANTHER" id="PTHR30372:SF4">
    <property type="entry name" value="LIPID-A-DISACCHARIDE SYNTHASE, MITOCHONDRIAL-RELATED"/>
    <property type="match status" value="1"/>
</dbReference>
<evidence type="ECO:0000313" key="12">
    <source>
        <dbReference type="EMBL" id="OOR89925.1"/>
    </source>
</evidence>
<evidence type="ECO:0000256" key="8">
    <source>
        <dbReference type="ARBA" id="ARBA00022679"/>
    </source>
</evidence>
<dbReference type="InterPro" id="IPR003835">
    <property type="entry name" value="Glyco_trans_19"/>
</dbReference>
<evidence type="ECO:0000256" key="4">
    <source>
        <dbReference type="ARBA" id="ARBA00020902"/>
    </source>
</evidence>
<keyword evidence="14" id="KW-1185">Reference proteome</keyword>
<keyword evidence="6" id="KW-0441">Lipid A biosynthesis</keyword>
<dbReference type="Proteomes" id="UP000255279">
    <property type="component" value="Unassembled WGS sequence"/>
</dbReference>
<dbReference type="Pfam" id="PF02684">
    <property type="entry name" value="LpxB"/>
    <property type="match status" value="1"/>
</dbReference>
<dbReference type="AlphaFoldDB" id="A0A1T0A2J9"/>
<evidence type="ECO:0000256" key="6">
    <source>
        <dbReference type="ARBA" id="ARBA00022556"/>
    </source>
</evidence>
<dbReference type="EMBL" id="UGQE01000004">
    <property type="protein sequence ID" value="STZ14308.1"/>
    <property type="molecule type" value="Genomic_DNA"/>
</dbReference>
<sequence>MNKLTIGIVAGEISGDALGADFMKKMNALNPNVRWVGVGGREMAQAGLTSVIDMSRLSVMGLVEVVKHLPDLLRAKKEILTAFEREKIDIFIGIDAPDFNLRLGKALKSTGVYCVQYVSPSIWAWRENRIHTIKAATDLVLCLFPFELPVYAKHQHPAICVGHPLLDKITPPFDKAVLADALKPYDTLGILGKSNTPKLNAPQICVMAGSRTSEISAILPTLLASLERLSLETPIGDELRDFCAVLPVISREHAKLVAQLVATHTPALAARLQVIYDDGNFTKPYGLNISQTAMAASDITVLASGTATLEAMLLHAPMVVVYKVAPVTYAIAKRLVKVPYVSLPNILANANPAFGSAIVPELLQHAATPKNIASHIAAVRQSEQADNLAKLSELTRNLSAQDPATAVMAHYHKQQSNHT</sequence>
<keyword evidence="7 13" id="KW-0328">Glycosyltransferase</keyword>
<dbReference type="GO" id="GO:0005543">
    <property type="term" value="F:phospholipid binding"/>
    <property type="evidence" value="ECO:0007669"/>
    <property type="project" value="TreeGrafter"/>
</dbReference>
<dbReference type="Proteomes" id="UP000190435">
    <property type="component" value="Unassembled WGS sequence"/>
</dbReference>
<protein>
    <recommendedName>
        <fullName evidence="4 11">Lipid-A-disaccharide synthase</fullName>
        <ecNumber evidence="3 11">2.4.1.182</ecNumber>
    </recommendedName>
</protein>
<dbReference type="SUPFAM" id="SSF53756">
    <property type="entry name" value="UDP-Glycosyltransferase/glycogen phosphorylase"/>
    <property type="match status" value="1"/>
</dbReference>
<keyword evidence="5" id="KW-0444">Lipid biosynthesis</keyword>
<organism evidence="12 14">
    <name type="scientific">Moraxella caviae</name>
    <dbReference type="NCBI Taxonomy" id="34060"/>
    <lineage>
        <taxon>Bacteria</taxon>
        <taxon>Pseudomonadati</taxon>
        <taxon>Pseudomonadota</taxon>
        <taxon>Gammaproteobacteria</taxon>
        <taxon>Moraxellales</taxon>
        <taxon>Moraxellaceae</taxon>
        <taxon>Moraxella</taxon>
    </lineage>
</organism>
<evidence type="ECO:0000256" key="3">
    <source>
        <dbReference type="ARBA" id="ARBA00012687"/>
    </source>
</evidence>
<dbReference type="STRING" id="34060.B0181_05810"/>
<evidence type="ECO:0000256" key="9">
    <source>
        <dbReference type="ARBA" id="ARBA00023098"/>
    </source>
</evidence>
<comment type="catalytic activity">
    <reaction evidence="10">
        <text>a lipid X + a UDP-2-N,3-O-bis[(3R)-3-hydroxyacyl]-alpha-D-glucosamine = a lipid A disaccharide + UDP + H(+)</text>
        <dbReference type="Rhea" id="RHEA:67828"/>
        <dbReference type="ChEBI" id="CHEBI:15378"/>
        <dbReference type="ChEBI" id="CHEBI:58223"/>
        <dbReference type="ChEBI" id="CHEBI:137748"/>
        <dbReference type="ChEBI" id="CHEBI:176338"/>
        <dbReference type="ChEBI" id="CHEBI:176343"/>
        <dbReference type="EC" id="2.4.1.182"/>
    </reaction>
</comment>
<evidence type="ECO:0000256" key="10">
    <source>
        <dbReference type="ARBA" id="ARBA00048975"/>
    </source>
</evidence>
<dbReference type="EMBL" id="MUXU01000035">
    <property type="protein sequence ID" value="OOR89925.1"/>
    <property type="molecule type" value="Genomic_DNA"/>
</dbReference>
<evidence type="ECO:0000313" key="14">
    <source>
        <dbReference type="Proteomes" id="UP000190435"/>
    </source>
</evidence>
<dbReference type="PANTHER" id="PTHR30372">
    <property type="entry name" value="LIPID-A-DISACCHARIDE SYNTHASE"/>
    <property type="match status" value="1"/>
</dbReference>
<keyword evidence="8 13" id="KW-0808">Transferase</keyword>
<gene>
    <name evidence="13" type="primary">lpxB</name>
    <name evidence="12" type="ORF">B0181_05810</name>
    <name evidence="13" type="ORF">NCTC10293_01901</name>
</gene>
<evidence type="ECO:0000256" key="5">
    <source>
        <dbReference type="ARBA" id="ARBA00022516"/>
    </source>
</evidence>
<comment type="function">
    <text evidence="1">Condensation of UDP-2,3-diacylglucosamine and 2,3-diacylglucosamine-1-phosphate to form lipid A disaccharide, a precursor of lipid A, a phosphorylated glycolipid that anchors the lipopolysaccharide to the outer membrane of the cell.</text>
</comment>
<keyword evidence="9" id="KW-0443">Lipid metabolism</keyword>
<dbReference type="RefSeq" id="WP_078276562.1">
    <property type="nucleotide sequence ID" value="NZ_MUXU01000035.1"/>
</dbReference>
<reference evidence="12 14" key="1">
    <citation type="submission" date="2017-02" db="EMBL/GenBank/DDBJ databases">
        <title>Draft genome sequence of Moraxella caviae CCUG 355 type strain.</title>
        <authorList>
            <person name="Engstrom-Jakobsson H."/>
            <person name="Salva-Serra F."/>
            <person name="Thorell K."/>
            <person name="Gonzales-Siles L."/>
            <person name="Karlsson R."/>
            <person name="Boulund F."/>
            <person name="Engstrand L."/>
            <person name="Moore E."/>
        </authorList>
    </citation>
    <scope>NUCLEOTIDE SEQUENCE [LARGE SCALE GENOMIC DNA]</scope>
    <source>
        <strain evidence="12 14">CCUG 355</strain>
    </source>
</reference>
<evidence type="ECO:0000256" key="2">
    <source>
        <dbReference type="ARBA" id="ARBA00007868"/>
    </source>
</evidence>
<dbReference type="GO" id="GO:0016020">
    <property type="term" value="C:membrane"/>
    <property type="evidence" value="ECO:0007669"/>
    <property type="project" value="GOC"/>
</dbReference>
<evidence type="ECO:0000313" key="13">
    <source>
        <dbReference type="EMBL" id="STZ14308.1"/>
    </source>
</evidence>
<evidence type="ECO:0000256" key="1">
    <source>
        <dbReference type="ARBA" id="ARBA00002056"/>
    </source>
</evidence>
<evidence type="ECO:0000256" key="11">
    <source>
        <dbReference type="NCBIfam" id="TIGR00215"/>
    </source>
</evidence>
<dbReference type="OrthoDB" id="9801642at2"/>
<dbReference type="GO" id="GO:0009245">
    <property type="term" value="P:lipid A biosynthetic process"/>
    <property type="evidence" value="ECO:0007669"/>
    <property type="project" value="UniProtKB-UniRule"/>
</dbReference>
<dbReference type="GO" id="GO:0008915">
    <property type="term" value="F:lipid-A-disaccharide synthase activity"/>
    <property type="evidence" value="ECO:0007669"/>
    <property type="project" value="UniProtKB-UniRule"/>
</dbReference>
<dbReference type="NCBIfam" id="TIGR00215">
    <property type="entry name" value="lpxB"/>
    <property type="match status" value="1"/>
</dbReference>
<comment type="similarity">
    <text evidence="2">Belongs to the LpxB family.</text>
</comment>
<name>A0A1T0A2J9_9GAMM</name>
<dbReference type="EC" id="2.4.1.182" evidence="3 11"/>